<dbReference type="RefSeq" id="XP_066073622.1">
    <property type="nucleotide sequence ID" value="XM_066217525.1"/>
</dbReference>
<proteinExistence type="predicted"/>
<sequence length="264" mass="30305">MYGNSSKSSPSAIPIIPQLWEVREKLQNDQKAMIETGFLKLPLTESELQKWCRICQDAEIKYGLPYGGHNKEQGREAIKNFRDKLLESVYPPRTNDPIENGMEARITAQITSHLENRFTQINQKFVEVDNKVTQLTAKIDKSNNVNQANQEDTNKNVNNTQYLPTQKRIDNLSDQFHTTRILVERLDAKVDRLDAKIDRDDGKISRIELQTEQQAKQLTGTQADIKKIFVKIEGMDLAENNAENEAQDVEHRIGVKEENDVQEV</sequence>
<protein>
    <recommendedName>
        <fullName evidence="4">t-SNARE coiled-coil homology domain-containing protein</fullName>
    </recommendedName>
</protein>
<accession>A0AAX4JQ49</accession>
<evidence type="ECO:0000313" key="2">
    <source>
        <dbReference type="EMBL" id="WWC86859.1"/>
    </source>
</evidence>
<keyword evidence="3" id="KW-1185">Reference proteome</keyword>
<dbReference type="GeneID" id="91092410"/>
<evidence type="ECO:0000256" key="1">
    <source>
        <dbReference type="SAM" id="Coils"/>
    </source>
</evidence>
<dbReference type="AlphaFoldDB" id="A0AAX4JQ49"/>
<dbReference type="EMBL" id="CP144099">
    <property type="protein sequence ID" value="WWC86859.1"/>
    <property type="molecule type" value="Genomic_DNA"/>
</dbReference>
<evidence type="ECO:0000313" key="3">
    <source>
        <dbReference type="Proteomes" id="UP001355207"/>
    </source>
</evidence>
<organism evidence="2 3">
    <name type="scientific">Kwoniella dendrophila CBS 6074</name>
    <dbReference type="NCBI Taxonomy" id="1295534"/>
    <lineage>
        <taxon>Eukaryota</taxon>
        <taxon>Fungi</taxon>
        <taxon>Dikarya</taxon>
        <taxon>Basidiomycota</taxon>
        <taxon>Agaricomycotina</taxon>
        <taxon>Tremellomycetes</taxon>
        <taxon>Tremellales</taxon>
        <taxon>Cryptococcaceae</taxon>
        <taxon>Kwoniella</taxon>
    </lineage>
</organism>
<evidence type="ECO:0008006" key="4">
    <source>
        <dbReference type="Google" id="ProtNLM"/>
    </source>
</evidence>
<reference evidence="2 3" key="1">
    <citation type="submission" date="2024-01" db="EMBL/GenBank/DDBJ databases">
        <title>Comparative genomics of Cryptococcus and Kwoniella reveals pathogenesis evolution and contrasting modes of karyotype evolution via chromosome fusion or intercentromeric recombination.</title>
        <authorList>
            <person name="Coelho M.A."/>
            <person name="David-Palma M."/>
            <person name="Shea T."/>
            <person name="Bowers K."/>
            <person name="McGinley-Smith S."/>
            <person name="Mohammad A.W."/>
            <person name="Gnirke A."/>
            <person name="Yurkov A.M."/>
            <person name="Nowrousian M."/>
            <person name="Sun S."/>
            <person name="Cuomo C.A."/>
            <person name="Heitman J."/>
        </authorList>
    </citation>
    <scope>NUCLEOTIDE SEQUENCE [LARGE SCALE GENOMIC DNA]</scope>
    <source>
        <strain evidence="2 3">CBS 6074</strain>
    </source>
</reference>
<keyword evidence="1" id="KW-0175">Coiled coil</keyword>
<name>A0AAX4JQ49_9TREE</name>
<dbReference type="Proteomes" id="UP001355207">
    <property type="component" value="Chromosome 2"/>
</dbReference>
<feature type="coiled-coil region" evidence="1">
    <location>
        <begin position="232"/>
        <end position="259"/>
    </location>
</feature>
<gene>
    <name evidence="2" type="ORF">L201_001738</name>
</gene>